<comment type="caution">
    <text evidence="3">The sequence shown here is derived from an EMBL/GenBank/DDBJ whole genome shotgun (WGS) entry which is preliminary data.</text>
</comment>
<dbReference type="InterPro" id="IPR000210">
    <property type="entry name" value="BTB/POZ_dom"/>
</dbReference>
<protein>
    <recommendedName>
        <fullName evidence="2">BTB domain-containing protein</fullName>
    </recommendedName>
</protein>
<evidence type="ECO:0000259" key="2">
    <source>
        <dbReference type="Pfam" id="PF00651"/>
    </source>
</evidence>
<accession>A0A9P8SE68</accession>
<feature type="domain" description="BTB" evidence="2">
    <location>
        <begin position="84"/>
        <end position="152"/>
    </location>
</feature>
<feature type="compositionally biased region" description="Basic residues" evidence="1">
    <location>
        <begin position="52"/>
        <end position="67"/>
    </location>
</feature>
<dbReference type="Proteomes" id="UP000824596">
    <property type="component" value="Unassembled WGS sequence"/>
</dbReference>
<evidence type="ECO:0000313" key="3">
    <source>
        <dbReference type="EMBL" id="KAH0959523.1"/>
    </source>
</evidence>
<feature type="region of interest" description="Disordered" evidence="1">
    <location>
        <begin position="43"/>
        <end position="76"/>
    </location>
</feature>
<evidence type="ECO:0000313" key="4">
    <source>
        <dbReference type="Proteomes" id="UP000824596"/>
    </source>
</evidence>
<proteinExistence type="predicted"/>
<reference evidence="3" key="1">
    <citation type="submission" date="2021-09" db="EMBL/GenBank/DDBJ databases">
        <title>A high-quality genome of the endoparasitic fungus Hirsutella rhossiliensis with a comparison of Hirsutella genomes reveals transposable elements contributing to genome size variation.</title>
        <authorList>
            <person name="Lin R."/>
            <person name="Jiao Y."/>
            <person name="Sun X."/>
            <person name="Ling J."/>
            <person name="Xie B."/>
            <person name="Cheng X."/>
        </authorList>
    </citation>
    <scope>NUCLEOTIDE SEQUENCE</scope>
    <source>
        <strain evidence="3">HR02</strain>
    </source>
</reference>
<dbReference type="Gene3D" id="3.30.710.10">
    <property type="entry name" value="Potassium Channel Kv1.1, Chain A"/>
    <property type="match status" value="1"/>
</dbReference>
<keyword evidence="4" id="KW-1185">Reference proteome</keyword>
<dbReference type="OrthoDB" id="4926430at2759"/>
<organism evidence="3 4">
    <name type="scientific">Hirsutella rhossiliensis</name>
    <dbReference type="NCBI Taxonomy" id="111463"/>
    <lineage>
        <taxon>Eukaryota</taxon>
        <taxon>Fungi</taxon>
        <taxon>Dikarya</taxon>
        <taxon>Ascomycota</taxon>
        <taxon>Pezizomycotina</taxon>
        <taxon>Sordariomycetes</taxon>
        <taxon>Hypocreomycetidae</taxon>
        <taxon>Hypocreales</taxon>
        <taxon>Ophiocordycipitaceae</taxon>
        <taxon>Hirsutella</taxon>
    </lineage>
</organism>
<dbReference type="SUPFAM" id="SSF54695">
    <property type="entry name" value="POZ domain"/>
    <property type="match status" value="1"/>
</dbReference>
<dbReference type="Pfam" id="PF00651">
    <property type="entry name" value="BTB"/>
    <property type="match status" value="1"/>
</dbReference>
<dbReference type="AlphaFoldDB" id="A0A9P8SE68"/>
<dbReference type="RefSeq" id="XP_044717036.1">
    <property type="nucleotide sequence ID" value="XM_044867776.1"/>
</dbReference>
<gene>
    <name evidence="3" type="ORF">HRG_09305</name>
</gene>
<dbReference type="GeneID" id="68358434"/>
<dbReference type="EMBL" id="JAIZPD010000012">
    <property type="protein sequence ID" value="KAH0959523.1"/>
    <property type="molecule type" value="Genomic_DNA"/>
</dbReference>
<dbReference type="InterPro" id="IPR011333">
    <property type="entry name" value="SKP1/BTB/POZ_sf"/>
</dbReference>
<evidence type="ECO:0000256" key="1">
    <source>
        <dbReference type="SAM" id="MobiDB-lite"/>
    </source>
</evidence>
<name>A0A9P8SE68_9HYPO</name>
<sequence length="174" mass="19794">MESPIQQIDPDGDTLLILPDLWPDHLQQHRLLSSPVDELTMVYPSSKSTNIKSRRPNTRSAKPKQARSKTPGGLLKSPKMRMRLSSKHLMMASAYFKKMMTNGWIETNATSEYAYVVAATDWDPEALLILMRIIHGQTKEVPRTISLELLAKIAVLVDYYDSESAIAWGYCRWT</sequence>